<feature type="domain" description="Expansin-like EG45" evidence="9">
    <location>
        <begin position="279"/>
        <end position="342"/>
    </location>
</feature>
<dbReference type="InterPro" id="IPR009009">
    <property type="entry name" value="RlpA-like_DPBB"/>
</dbReference>
<comment type="caution">
    <text evidence="11">The sequence shown here is derived from an EMBL/GenBank/DDBJ whole genome shotgun (WGS) entry which is preliminary data.</text>
</comment>
<evidence type="ECO:0000259" key="10">
    <source>
        <dbReference type="PROSITE" id="PS50843"/>
    </source>
</evidence>
<dbReference type="Proteomes" id="UP000095767">
    <property type="component" value="Unassembled WGS sequence"/>
</dbReference>
<dbReference type="PROSITE" id="PS50842">
    <property type="entry name" value="EXPANSIN_EG45"/>
    <property type="match status" value="4"/>
</dbReference>
<dbReference type="OrthoDB" id="406505at2759"/>
<dbReference type="Gene3D" id="2.40.40.10">
    <property type="entry name" value="RlpA-like domain"/>
    <property type="match status" value="4"/>
</dbReference>
<dbReference type="Pfam" id="PF03330">
    <property type="entry name" value="DPBB_1"/>
    <property type="match status" value="3"/>
</dbReference>
<dbReference type="STRING" id="888268.A0A1E5WGG3"/>
<feature type="domain" description="Expansin-like EG45" evidence="9">
    <location>
        <begin position="486"/>
        <end position="597"/>
    </location>
</feature>
<dbReference type="PANTHER" id="PTHR31692">
    <property type="entry name" value="EXPANSIN-B3"/>
    <property type="match status" value="1"/>
</dbReference>
<feature type="chain" id="PRO_5009189251" evidence="8">
    <location>
        <begin position="21"/>
        <end position="941"/>
    </location>
</feature>
<evidence type="ECO:0000313" key="11">
    <source>
        <dbReference type="EMBL" id="OEL36486.1"/>
    </source>
</evidence>
<dbReference type="PRINTS" id="PR01225">
    <property type="entry name" value="EXPANSNFAMLY"/>
</dbReference>
<dbReference type="InterPro" id="IPR007117">
    <property type="entry name" value="Expansin_CBD"/>
</dbReference>
<dbReference type="SMART" id="SM00837">
    <property type="entry name" value="DPBB_1"/>
    <property type="match status" value="3"/>
</dbReference>
<keyword evidence="4" id="KW-0964">Secreted</keyword>
<sequence length="941" mass="97001">MSFVAMAALALASLLHPCASIEFHRKLSGWSSDGGATWYGAATGAGSDGGACGYQGAVDQAPFSFMIAAGSPSIYKNGMGCGSCFQVKCTGNDACSGNPVTVVITDECPGGACLNQPVHFDLSGTAFGAMAKPGQGDQLRAAGVLQIQYTRVQCSWPGVQLTFVVDAGSNPNYFAVLIKYQNGDGDLSAVELMQTGAGAAWTSMQQSWGAVWKYNAGSGLQAPLSIRLTSSSGKQLVASNVIPVGWKPGSAYQSAQSCSRILLSTNNGMDAELGGGGAGGACGYQGTVSKRPFSSMIAAGGPSLFKNGNGCGACYQVSTYKGTVLVSSVCTVPCNYGGMGITFKVDAGSNRYYLAVLIQYQNGDGDLAAVDIMKQGVAWTPMQHSWGATWRANSNTGKPLRAPFSVRLTSGAGKVLVLRNAIPAGWRAEGTAMASKSQLLFSVAIAAIASLLHPCESIEFHRKLSSWSSDGGATWYGAATGAGSDGGACGYQGAVDQAPFSSMIAAGSPSIYKNGMGCGSCFQVKCTGNDACSGNPVTVVITDECPGGGPCTNEPVHFDMSGTAFGAMAKPGQADKLRAAGVLQIQYSRVQCSWPGVQLTFVVDAGSNPNYFAVLIKYQNGDGDLSAVELMQTGAGAAWTSMQQSWGAVWKYNAGSGLQAPLSIRLTSSSGKQLVASNVIPVGWKPGSSYQSANDTGSRRGLWASARGSGLSYGGATWYGSPYGAGSDGGACGYQGAVSQRPFNSMIAAGGPSLFKNGKGCGGCYQIKCTGNRACSGRPVTVTITDSCLGGACLAESAHFDMSGTAFGAMANRGMADRLRSAGILKIQYKRVPCKYSGMAISFKVDAGSNPYYLAVLIMYVSGEGDISAVDIMEAGCNSWTPMQQSWGAVWRFNSNNGQPLRAPFSVRITSGSGKVLVARNAIPAGWGAGATYKSTANYGY</sequence>
<feature type="domain" description="Expansin-like CBD" evidence="10">
    <location>
        <begin position="610"/>
        <end position="692"/>
    </location>
</feature>
<keyword evidence="12" id="KW-1185">Reference proteome</keyword>
<dbReference type="PRINTS" id="PR00829">
    <property type="entry name" value="LOLP1ALLERGN"/>
</dbReference>
<evidence type="ECO:0000256" key="4">
    <source>
        <dbReference type="ARBA" id="ARBA00022525"/>
    </source>
</evidence>
<comment type="subcellular location">
    <subcellularLocation>
        <location evidence="1">Secreted</location>
        <location evidence="1">Cell wall</location>
    </subcellularLocation>
</comment>
<feature type="signal peptide" evidence="8">
    <location>
        <begin position="1"/>
        <end position="20"/>
    </location>
</feature>
<keyword evidence="3" id="KW-0134">Cell wall</keyword>
<protein>
    <submittedName>
        <fullName evidence="11">Expansin-B15</fullName>
    </submittedName>
</protein>
<reference evidence="11 12" key="1">
    <citation type="submission" date="2016-09" db="EMBL/GenBank/DDBJ databases">
        <title>The draft genome of Dichanthelium oligosanthes: A C3 panicoid grass species.</title>
        <authorList>
            <person name="Studer A.J."/>
            <person name="Schnable J.C."/>
            <person name="Brutnell T.P."/>
        </authorList>
    </citation>
    <scope>NUCLEOTIDE SEQUENCE [LARGE SCALE GENOMIC DNA]</scope>
    <source>
        <strain evidence="12">cv. Kellogg 1175</strain>
        <tissue evidence="11">Leaf</tissue>
    </source>
</reference>
<dbReference type="PROSITE" id="PS50843">
    <property type="entry name" value="EXPANSIN_CBD"/>
    <property type="match status" value="4"/>
</dbReference>
<dbReference type="InterPro" id="IPR007112">
    <property type="entry name" value="Expansin/allergen_DPBB_dom"/>
</dbReference>
<evidence type="ECO:0000256" key="7">
    <source>
        <dbReference type="ARBA" id="ARBA00023316"/>
    </source>
</evidence>
<dbReference type="Gene3D" id="2.60.40.760">
    <property type="entry name" value="Expansin, cellulose-binding-like domain"/>
    <property type="match status" value="4"/>
</dbReference>
<name>A0A1E5WGG3_9POAL</name>
<dbReference type="PANTHER" id="PTHR31692:SF76">
    <property type="entry name" value="EXPANSIN-B15"/>
    <property type="match status" value="1"/>
</dbReference>
<accession>A0A1E5WGG3</accession>
<proteinExistence type="inferred from homology"/>
<feature type="domain" description="Expansin-like CBD" evidence="10">
    <location>
        <begin position="352"/>
        <end position="434"/>
    </location>
</feature>
<comment type="similarity">
    <text evidence="2">Belongs to the expansin family. Expansin B subfamily.</text>
</comment>
<evidence type="ECO:0000256" key="6">
    <source>
        <dbReference type="ARBA" id="ARBA00023180"/>
    </source>
</evidence>
<organism evidence="11 12">
    <name type="scientific">Dichanthelium oligosanthes</name>
    <dbReference type="NCBI Taxonomy" id="888268"/>
    <lineage>
        <taxon>Eukaryota</taxon>
        <taxon>Viridiplantae</taxon>
        <taxon>Streptophyta</taxon>
        <taxon>Embryophyta</taxon>
        <taxon>Tracheophyta</taxon>
        <taxon>Spermatophyta</taxon>
        <taxon>Magnoliopsida</taxon>
        <taxon>Liliopsida</taxon>
        <taxon>Poales</taxon>
        <taxon>Poaceae</taxon>
        <taxon>PACMAD clade</taxon>
        <taxon>Panicoideae</taxon>
        <taxon>Panicodae</taxon>
        <taxon>Paniceae</taxon>
        <taxon>Dichantheliinae</taxon>
        <taxon>Dichanthelium</taxon>
    </lineage>
</organism>
<dbReference type="AlphaFoldDB" id="A0A1E5WGG3"/>
<keyword evidence="6" id="KW-0325">Glycoprotein</keyword>
<feature type="domain" description="Expansin-like EG45" evidence="9">
    <location>
        <begin position="49"/>
        <end position="159"/>
    </location>
</feature>
<feature type="domain" description="Expansin-like CBD" evidence="10">
    <location>
        <begin position="172"/>
        <end position="254"/>
    </location>
</feature>
<dbReference type="InterPro" id="IPR036908">
    <property type="entry name" value="RlpA-like_sf"/>
</dbReference>
<dbReference type="SUPFAM" id="SSF50685">
    <property type="entry name" value="Barwin-like endoglucanases"/>
    <property type="match status" value="4"/>
</dbReference>
<dbReference type="CDD" id="cd22275">
    <property type="entry name" value="DPBB_EXPB_N"/>
    <property type="match status" value="3"/>
</dbReference>
<evidence type="ECO:0000313" key="12">
    <source>
        <dbReference type="Proteomes" id="UP000095767"/>
    </source>
</evidence>
<evidence type="ECO:0000256" key="2">
    <source>
        <dbReference type="ARBA" id="ARBA00005650"/>
    </source>
</evidence>
<evidence type="ECO:0000256" key="8">
    <source>
        <dbReference type="SAM" id="SignalP"/>
    </source>
</evidence>
<dbReference type="SUPFAM" id="SSF49590">
    <property type="entry name" value="PHL pollen allergen"/>
    <property type="match status" value="4"/>
</dbReference>
<keyword evidence="5 8" id="KW-0732">Signal</keyword>
<dbReference type="GO" id="GO:0071555">
    <property type="term" value="P:cell wall organization"/>
    <property type="evidence" value="ECO:0007669"/>
    <property type="project" value="UniProtKB-KW"/>
</dbReference>
<evidence type="ECO:0000256" key="5">
    <source>
        <dbReference type="ARBA" id="ARBA00022729"/>
    </source>
</evidence>
<dbReference type="InterPro" id="IPR007118">
    <property type="entry name" value="Expan_Lol_pI"/>
</dbReference>
<dbReference type="InterPro" id="IPR036749">
    <property type="entry name" value="Expansin_CBD_sf"/>
</dbReference>
<dbReference type="EMBL" id="LWDX02009028">
    <property type="protein sequence ID" value="OEL36486.1"/>
    <property type="molecule type" value="Genomic_DNA"/>
</dbReference>
<dbReference type="InterPro" id="IPR005795">
    <property type="entry name" value="LolPI"/>
</dbReference>
<feature type="domain" description="Expansin-like EG45" evidence="9">
    <location>
        <begin position="729"/>
        <end position="839"/>
    </location>
</feature>
<dbReference type="Pfam" id="PF01357">
    <property type="entry name" value="Expansin_C"/>
    <property type="match status" value="4"/>
</dbReference>
<evidence type="ECO:0000259" key="9">
    <source>
        <dbReference type="PROSITE" id="PS50842"/>
    </source>
</evidence>
<dbReference type="GO" id="GO:0005576">
    <property type="term" value="C:extracellular region"/>
    <property type="evidence" value="ECO:0007669"/>
    <property type="project" value="InterPro"/>
</dbReference>
<feature type="domain" description="Expansin-like CBD" evidence="10">
    <location>
        <begin position="852"/>
        <end position="935"/>
    </location>
</feature>
<evidence type="ECO:0000256" key="3">
    <source>
        <dbReference type="ARBA" id="ARBA00022512"/>
    </source>
</evidence>
<keyword evidence="7" id="KW-0961">Cell wall biogenesis/degradation</keyword>
<gene>
    <name evidence="11" type="ORF">BAE44_0002494</name>
</gene>
<evidence type="ECO:0000256" key="1">
    <source>
        <dbReference type="ARBA" id="ARBA00004191"/>
    </source>
</evidence>